<dbReference type="InParanoid" id="L0AA95"/>
<protein>
    <submittedName>
        <fullName evidence="4">Molecular chaperone (Small heat shock protein)</fullName>
    </submittedName>
</protein>
<dbReference type="Proteomes" id="UP000010469">
    <property type="component" value="Chromosome"/>
</dbReference>
<dbReference type="EMBL" id="CP003378">
    <property type="protein sequence ID" value="AFZ70828.1"/>
    <property type="molecule type" value="Genomic_DNA"/>
</dbReference>
<name>L0AA95_CALLD</name>
<dbReference type="Pfam" id="PF00011">
    <property type="entry name" value="HSP20"/>
    <property type="match status" value="1"/>
</dbReference>
<evidence type="ECO:0000259" key="3">
    <source>
        <dbReference type="PROSITE" id="PS01031"/>
    </source>
</evidence>
<evidence type="ECO:0000256" key="2">
    <source>
        <dbReference type="RuleBase" id="RU003616"/>
    </source>
</evidence>
<sequence>MSYDYFENLRKRMLKMYRDIMRETDEIDAWFESLFDDLELSLNPSKMFNERLYETSNGYITPIISMHNLGDELLITIDLPGSDPNTIDIELLPNKITIEAQIKEEVVKNAFRQAYWARKINKYKGTYSIPFLIDPKTAKVSKKNGMIIIRVKYQGKNNY</sequence>
<dbReference type="STRING" id="1056495.Calag_1106"/>
<evidence type="ECO:0000313" key="5">
    <source>
        <dbReference type="Proteomes" id="UP000010469"/>
    </source>
</evidence>
<organism evidence="4 5">
    <name type="scientific">Caldisphaera lagunensis (strain DSM 15908 / JCM 11604 / ANMR 0165 / IC-154)</name>
    <dbReference type="NCBI Taxonomy" id="1056495"/>
    <lineage>
        <taxon>Archaea</taxon>
        <taxon>Thermoproteota</taxon>
        <taxon>Thermoprotei</taxon>
        <taxon>Acidilobales</taxon>
        <taxon>Caldisphaeraceae</taxon>
        <taxon>Caldisphaera</taxon>
    </lineage>
</organism>
<dbReference type="GeneID" id="14212366"/>
<keyword evidence="5" id="KW-1185">Reference proteome</keyword>
<evidence type="ECO:0000313" key="4">
    <source>
        <dbReference type="EMBL" id="AFZ70828.1"/>
    </source>
</evidence>
<dbReference type="CDD" id="cd06464">
    <property type="entry name" value="ACD_sHsps-like"/>
    <property type="match status" value="1"/>
</dbReference>
<dbReference type="eggNOG" id="arCOG01832">
    <property type="taxonomic scope" value="Archaea"/>
</dbReference>
<feature type="domain" description="SHSP" evidence="3">
    <location>
        <begin position="54"/>
        <end position="159"/>
    </location>
</feature>
<dbReference type="HOGENOM" id="CLU_1673883_0_0_2"/>
<gene>
    <name evidence="4" type="ordered locus">Calag_1106</name>
</gene>
<evidence type="ECO:0000256" key="1">
    <source>
        <dbReference type="PROSITE-ProRule" id="PRU00285"/>
    </source>
</evidence>
<accession>L0AA95</accession>
<keyword evidence="4" id="KW-0346">Stress response</keyword>
<dbReference type="Gene3D" id="2.60.40.790">
    <property type="match status" value="1"/>
</dbReference>
<dbReference type="RefSeq" id="WP_015232725.1">
    <property type="nucleotide sequence ID" value="NC_019791.1"/>
</dbReference>
<proteinExistence type="inferred from homology"/>
<comment type="similarity">
    <text evidence="1 2">Belongs to the small heat shock protein (HSP20) family.</text>
</comment>
<dbReference type="PROSITE" id="PS01031">
    <property type="entry name" value="SHSP"/>
    <property type="match status" value="1"/>
</dbReference>
<reference evidence="5" key="1">
    <citation type="submission" date="2012-03" db="EMBL/GenBank/DDBJ databases">
        <title>Complete genome of Caldisphaera lagunensis DSM 15908.</title>
        <authorList>
            <person name="Lucas S."/>
            <person name="Copeland A."/>
            <person name="Lapidus A."/>
            <person name="Glavina del Rio T."/>
            <person name="Dalin E."/>
            <person name="Tice H."/>
            <person name="Bruce D."/>
            <person name="Goodwin L."/>
            <person name="Pitluck S."/>
            <person name="Peters L."/>
            <person name="Mikhailova N."/>
            <person name="Teshima H."/>
            <person name="Kyrpides N."/>
            <person name="Mavromatis K."/>
            <person name="Ivanova N."/>
            <person name="Brettin T."/>
            <person name="Detter J.C."/>
            <person name="Han C."/>
            <person name="Larimer F."/>
            <person name="Land M."/>
            <person name="Hauser L."/>
            <person name="Markowitz V."/>
            <person name="Cheng J.-F."/>
            <person name="Hugenholtz P."/>
            <person name="Woyke T."/>
            <person name="Wu D."/>
            <person name="Spring S."/>
            <person name="Schroeder M."/>
            <person name="Brambilla E."/>
            <person name="Klenk H.-P."/>
            <person name="Eisen J.A."/>
        </authorList>
    </citation>
    <scope>NUCLEOTIDE SEQUENCE [LARGE SCALE GENOMIC DNA]</scope>
    <source>
        <strain evidence="5">DSM 15908 / JCM 11604 / IC-154</strain>
    </source>
</reference>
<dbReference type="InterPro" id="IPR002068">
    <property type="entry name" value="A-crystallin/Hsp20_dom"/>
</dbReference>
<dbReference type="KEGG" id="clg:Calag_1106"/>
<dbReference type="InterPro" id="IPR008978">
    <property type="entry name" value="HSP20-like_chaperone"/>
</dbReference>
<dbReference type="OrthoDB" id="45614at2157"/>
<dbReference type="AlphaFoldDB" id="L0AA95"/>
<dbReference type="SUPFAM" id="SSF49764">
    <property type="entry name" value="HSP20-like chaperones"/>
    <property type="match status" value="1"/>
</dbReference>